<gene>
    <name evidence="3" type="ORF">SAMN02744035_02808</name>
</gene>
<name>A0ABY1IH42_9RHOB</name>
<dbReference type="InterPro" id="IPR046453">
    <property type="entry name" value="GpA_ATPase"/>
</dbReference>
<evidence type="ECO:0000313" key="3">
    <source>
        <dbReference type="EMBL" id="SHJ16662.1"/>
    </source>
</evidence>
<dbReference type="Pfam" id="PF05876">
    <property type="entry name" value="GpA_ATPase"/>
    <property type="match status" value="1"/>
</dbReference>
<feature type="domain" description="Phage terminase large subunit GpA ATPase" evidence="1">
    <location>
        <begin position="35"/>
        <end position="281"/>
    </location>
</feature>
<dbReference type="HAMAP" id="MF_04144">
    <property type="entry name" value="TERL_LAMBDA"/>
    <property type="match status" value="1"/>
</dbReference>
<evidence type="ECO:0000259" key="1">
    <source>
        <dbReference type="Pfam" id="PF05876"/>
    </source>
</evidence>
<feature type="domain" description="Terminase large subunit GpA endonuclease" evidence="2">
    <location>
        <begin position="291"/>
        <end position="566"/>
    </location>
</feature>
<protein>
    <submittedName>
        <fullName evidence="3">Phage terminase, large subunit GpA</fullName>
    </submittedName>
</protein>
<evidence type="ECO:0000313" key="4">
    <source>
        <dbReference type="Proteomes" id="UP000184408"/>
    </source>
</evidence>
<dbReference type="InterPro" id="IPR046454">
    <property type="entry name" value="GpA_endonuclease"/>
</dbReference>
<dbReference type="Pfam" id="PF20454">
    <property type="entry name" value="GpA_nuclease"/>
    <property type="match status" value="1"/>
</dbReference>
<comment type="caution">
    <text evidence="3">The sequence shown here is derived from an EMBL/GenBank/DDBJ whole genome shotgun (WGS) entry which is preliminary data.</text>
</comment>
<accession>A0ABY1IH42</accession>
<organism evidence="3 4">
    <name type="scientific">Thalassobacter stenotrophicus DSM 16310</name>
    <dbReference type="NCBI Taxonomy" id="1123361"/>
    <lineage>
        <taxon>Bacteria</taxon>
        <taxon>Pseudomonadati</taxon>
        <taxon>Pseudomonadota</taxon>
        <taxon>Alphaproteobacteria</taxon>
        <taxon>Rhodobacterales</taxon>
        <taxon>Roseobacteraceae</taxon>
        <taxon>Thalassobacter</taxon>
    </lineage>
</organism>
<sequence>MVTDIDLAWRRGIRPEPPIPVSDWADRNRILPPTSAEPGRWRTDRTPYLRAVMDALSTASPYERVVLMKGAQTGGSEAGLNWLGYIIQNAPGIAMLVMPSLDMVRRNTTVRIDPLIEATPALRGLVATPRSRDAGNSLFRKSFPGGQLVMTGANSAVGLRSTPVRYLFMDEVDGYPGDVDGEGDPVDLAVQRTATFRGRRKIYMVSTPTLKGYSRIETAFEHSDQRYYHVPCLHCGDMAPITWARVLWPEGKRDDAYLICEVCGGVHHEHEKPRLLAVGEWRATAPGDGRTAGFHLSALYSPWETWAEIANEHGRVKQDPARLQVWVNTKLGESWEDQAGDTVPADPLMDRRESWGAALPSGVAVLTAGVDLQGDRLELQVIGWGRDEEAWVIDYRVIWGDPSGPRVWADLDLALKVTYVHGHSGEHLQIRAVAVDTGGHHTKAAYEFCRTRLARRIWAIKGRGGPGVPVWPRRPTRTNKGKIPLFIVGVDAVKDAVYARLKLNDAGPGFVHFPHYLDAGYFRQLTAERVVTRFDRGRPIRSWQPKRDGERNEALDTFVYAHAALHGLITMGLRLNEECYSRIAGMRTKGDVSDGLQKVIPSKWLAGAKQRMP</sequence>
<dbReference type="InterPro" id="IPR008866">
    <property type="entry name" value="Phage_lambda_GpA-like"/>
</dbReference>
<evidence type="ECO:0000259" key="2">
    <source>
        <dbReference type="Pfam" id="PF20454"/>
    </source>
</evidence>
<dbReference type="EMBL" id="FQYZ01000010">
    <property type="protein sequence ID" value="SHJ16662.1"/>
    <property type="molecule type" value="Genomic_DNA"/>
</dbReference>
<keyword evidence="4" id="KW-1185">Reference proteome</keyword>
<dbReference type="InterPro" id="IPR027417">
    <property type="entry name" value="P-loop_NTPase"/>
</dbReference>
<proteinExistence type="inferred from homology"/>
<dbReference type="Proteomes" id="UP000184408">
    <property type="component" value="Unassembled WGS sequence"/>
</dbReference>
<dbReference type="Gene3D" id="3.40.50.300">
    <property type="entry name" value="P-loop containing nucleotide triphosphate hydrolases"/>
    <property type="match status" value="1"/>
</dbReference>
<reference evidence="3 4" key="1">
    <citation type="submission" date="2016-11" db="EMBL/GenBank/DDBJ databases">
        <authorList>
            <person name="Varghese N."/>
            <person name="Submissions S."/>
        </authorList>
    </citation>
    <scope>NUCLEOTIDE SEQUENCE [LARGE SCALE GENOMIC DNA]</scope>
    <source>
        <strain evidence="3 4">DSM 16310</strain>
    </source>
</reference>